<dbReference type="RefSeq" id="WP_386765757.1">
    <property type="nucleotide sequence ID" value="NZ_JBHSTI010000008.1"/>
</dbReference>
<keyword evidence="2" id="KW-1185">Reference proteome</keyword>
<proteinExistence type="predicted"/>
<comment type="caution">
    <text evidence="1">The sequence shown here is derived from an EMBL/GenBank/DDBJ whole genome shotgun (WGS) entry which is preliminary data.</text>
</comment>
<evidence type="ECO:0000313" key="2">
    <source>
        <dbReference type="Proteomes" id="UP001596138"/>
    </source>
</evidence>
<sequence>MRLTELWRRLDEALGEGYARSWAADFHISALGGRTVLEAIDAGIETVDIWRAVHAALALPANQR</sequence>
<organism evidence="1 2">
    <name type="scientific">Longivirga aurantiaca</name>
    <dbReference type="NCBI Taxonomy" id="1837743"/>
    <lineage>
        <taxon>Bacteria</taxon>
        <taxon>Bacillati</taxon>
        <taxon>Actinomycetota</taxon>
        <taxon>Actinomycetes</taxon>
        <taxon>Sporichthyales</taxon>
        <taxon>Sporichthyaceae</taxon>
        <taxon>Longivirga</taxon>
    </lineage>
</organism>
<dbReference type="EMBL" id="JBHSTI010000008">
    <property type="protein sequence ID" value="MFC6237972.1"/>
    <property type="molecule type" value="Genomic_DNA"/>
</dbReference>
<dbReference type="Proteomes" id="UP001596138">
    <property type="component" value="Unassembled WGS sequence"/>
</dbReference>
<evidence type="ECO:0000313" key="1">
    <source>
        <dbReference type="EMBL" id="MFC6237972.1"/>
    </source>
</evidence>
<gene>
    <name evidence="1" type="ORF">ACFQGU_08785</name>
</gene>
<dbReference type="InterPro" id="IPR021408">
    <property type="entry name" value="DUF3046"/>
</dbReference>
<reference evidence="2" key="1">
    <citation type="journal article" date="2019" name="Int. J. Syst. Evol. Microbiol.">
        <title>The Global Catalogue of Microorganisms (GCM) 10K type strain sequencing project: providing services to taxonomists for standard genome sequencing and annotation.</title>
        <authorList>
            <consortium name="The Broad Institute Genomics Platform"/>
            <consortium name="The Broad Institute Genome Sequencing Center for Infectious Disease"/>
            <person name="Wu L."/>
            <person name="Ma J."/>
        </authorList>
    </citation>
    <scope>NUCLEOTIDE SEQUENCE [LARGE SCALE GENOMIC DNA]</scope>
    <source>
        <strain evidence="2">CGMCC 4.7317</strain>
    </source>
</reference>
<accession>A0ABW1T141</accession>
<dbReference type="Pfam" id="PF11248">
    <property type="entry name" value="DUF3046"/>
    <property type="match status" value="1"/>
</dbReference>
<protein>
    <submittedName>
        <fullName evidence="1">DUF3046 domain-containing protein</fullName>
    </submittedName>
</protein>
<name>A0ABW1T141_9ACTN</name>